<organism evidence="2 3">
    <name type="scientific">Mycena chlorophos</name>
    <name type="common">Agaric fungus</name>
    <name type="synonym">Agaricus chlorophos</name>
    <dbReference type="NCBI Taxonomy" id="658473"/>
    <lineage>
        <taxon>Eukaryota</taxon>
        <taxon>Fungi</taxon>
        <taxon>Dikarya</taxon>
        <taxon>Basidiomycota</taxon>
        <taxon>Agaricomycotina</taxon>
        <taxon>Agaricomycetes</taxon>
        <taxon>Agaricomycetidae</taxon>
        <taxon>Agaricales</taxon>
        <taxon>Marasmiineae</taxon>
        <taxon>Mycenaceae</taxon>
        <taxon>Mycena</taxon>
    </lineage>
</organism>
<dbReference type="SUPFAM" id="SSF51735">
    <property type="entry name" value="NAD(P)-binding Rossmann-fold domains"/>
    <property type="match status" value="1"/>
</dbReference>
<dbReference type="InterPro" id="IPR016040">
    <property type="entry name" value="NAD(P)-bd_dom"/>
</dbReference>
<accession>A0A8H6SNJ7</accession>
<dbReference type="Pfam" id="PF13460">
    <property type="entry name" value="NAD_binding_10"/>
    <property type="match status" value="1"/>
</dbReference>
<name>A0A8H6SNJ7_MYCCL</name>
<protein>
    <submittedName>
        <fullName evidence="2">NAD(P)-bd-dom domain-containing protein</fullName>
    </submittedName>
</protein>
<dbReference type="AlphaFoldDB" id="A0A8H6SNJ7"/>
<reference evidence="2" key="1">
    <citation type="submission" date="2020-05" db="EMBL/GenBank/DDBJ databases">
        <title>Mycena genomes resolve the evolution of fungal bioluminescence.</title>
        <authorList>
            <person name="Tsai I.J."/>
        </authorList>
    </citation>
    <scope>NUCLEOTIDE SEQUENCE</scope>
    <source>
        <strain evidence="2">110903Hualien_Pintung</strain>
    </source>
</reference>
<dbReference type="Gene3D" id="3.40.50.720">
    <property type="entry name" value="NAD(P)-binding Rossmann-like Domain"/>
    <property type="match status" value="1"/>
</dbReference>
<keyword evidence="3" id="KW-1185">Reference proteome</keyword>
<dbReference type="Proteomes" id="UP000613580">
    <property type="component" value="Unassembled WGS sequence"/>
</dbReference>
<dbReference type="PANTHER" id="PTHR15020">
    <property type="entry name" value="FLAVIN REDUCTASE-RELATED"/>
    <property type="match status" value="1"/>
</dbReference>
<sequence length="292" mass="32406">MPQQTANHTCFTPTPMSSFTNMDVLAIGASRNIGYLTSLRLLEKGAVVTFMLRSPSIFDEDEKMQHYIRSGRARLVQGDALKEEDVRRAWEAAGVVDTLLFTVGFSGNPGFSFTKGFLQDPPNLVSACFLNVICTMPAYAEQPKIIVLSSTGLSPVAHKTLPLPMRLLYNTIEQPHQDKLAMERVIAHGAGWRWGVDGTVEPDASLIGENWQQRPGLPAEGSYKNVLVVRAAWLTDGKSLADEREAKGKPGYRYSEQELRCYTISRADVAHFIVTSLGRWDEVQGKRINVGY</sequence>
<dbReference type="EMBL" id="JACAZE010000012">
    <property type="protein sequence ID" value="KAF7302646.1"/>
    <property type="molecule type" value="Genomic_DNA"/>
</dbReference>
<evidence type="ECO:0000313" key="3">
    <source>
        <dbReference type="Proteomes" id="UP000613580"/>
    </source>
</evidence>
<dbReference type="PANTHER" id="PTHR15020:SF50">
    <property type="entry name" value="UPF0659 PROTEIN YMR090W"/>
    <property type="match status" value="1"/>
</dbReference>
<dbReference type="OrthoDB" id="63935at2759"/>
<gene>
    <name evidence="2" type="ORF">HMN09_00899200</name>
</gene>
<evidence type="ECO:0000313" key="2">
    <source>
        <dbReference type="EMBL" id="KAF7302646.1"/>
    </source>
</evidence>
<dbReference type="InterPro" id="IPR036291">
    <property type="entry name" value="NAD(P)-bd_dom_sf"/>
</dbReference>
<comment type="caution">
    <text evidence="2">The sequence shown here is derived from an EMBL/GenBank/DDBJ whole genome shotgun (WGS) entry which is preliminary data.</text>
</comment>
<proteinExistence type="predicted"/>
<evidence type="ECO:0000259" key="1">
    <source>
        <dbReference type="Pfam" id="PF13460"/>
    </source>
</evidence>
<feature type="domain" description="NAD(P)-binding" evidence="1">
    <location>
        <begin position="28"/>
        <end position="188"/>
    </location>
</feature>